<dbReference type="FunFam" id="2.40.30.10:FF:000066">
    <property type="entry name" value="Elongation factor Tu GTP-binding domain-containing protein 1"/>
    <property type="match status" value="1"/>
</dbReference>
<keyword evidence="3" id="KW-0251">Elongation factor</keyword>
<dbReference type="Pfam" id="PF00009">
    <property type="entry name" value="GTP_EFTU"/>
    <property type="match status" value="1"/>
</dbReference>
<name>A0A2K6SA63_SAIBB</name>
<dbReference type="Pfam" id="PF14492">
    <property type="entry name" value="EFG_III"/>
    <property type="match status" value="1"/>
</dbReference>
<dbReference type="Gene3D" id="3.30.70.870">
    <property type="entry name" value="Elongation Factor G (Translational Gtpase), domain 3"/>
    <property type="match status" value="1"/>
</dbReference>
<evidence type="ECO:0000256" key="6">
    <source>
        <dbReference type="ARBA" id="ARBA00022990"/>
    </source>
</evidence>
<dbReference type="PROSITE" id="PS51722">
    <property type="entry name" value="G_TR_2"/>
    <property type="match status" value="1"/>
</dbReference>
<evidence type="ECO:0000256" key="13">
    <source>
        <dbReference type="ARBA" id="ARBA00081809"/>
    </source>
</evidence>
<dbReference type="CDD" id="cd16261">
    <property type="entry name" value="EF2_snRNP_III"/>
    <property type="match status" value="1"/>
</dbReference>
<dbReference type="SUPFAM" id="SSF50447">
    <property type="entry name" value="Translation proteins"/>
    <property type="match status" value="1"/>
</dbReference>
<dbReference type="Gene3D" id="2.40.30.10">
    <property type="entry name" value="Translation factors"/>
    <property type="match status" value="1"/>
</dbReference>
<sequence length="1069" mass="119690">MVLNSLDKMIQLQKNTANIRNICVLAHVDHGNEEYLVNLIDSPGHVDFSSEVSTAVRICDGCIIVVDAVEGVCPQTQAVLRQAWLENIRPVLVINKIDRLIVELKFTPQEAYSHLKNILEQINALTGTLFTSKVLEERAERETESQVNPNSEQGGQVYDWSTGLEDTDDSHLYFSPEQGNVVFTSAIDGWGFGIEHFARIYSQKIGIKKEVLMKTLWGDYYINMKAKKIMKGDQAKGKKPLFVQLILENIWSLYDAVLKKDKEKIDKIVTSLGLKIGAREARHSDPKVQINAICSQWLPISHAVLAMVCQKLPSPLDITAERVERLMCTGSQTFDSLPPETQALKAAFMKCGSEDTAPVIIFVSKMFAVDAKALPQNKPRPLTQEEIAQRRERARQRHAEKLAAMQGQAPLEPTQDGSALEACPKGDEPRGDEQQVESMTPKPVPQEEDNQESFIAFARVFSGVARRGKKIFVLGPKYSPLEFLRRVPLGFSAPPDDLPPVPHMAYCALENLYLLMGRELEYLEEVPPGNVLGIGGLQDFVLKSATLCSLPSCPPFIPLNFEATPIVRVAVEPKHPSEMPQLVKGMKLLNQADPCVQILIQETGEHVLVTAGEVHLQRCLDDLKERFAKIHISVSEPIIPFRETITKPPKVDMVNEEIGKQQKVAVIHQMKEDQSKIPEGIQVDSDGLITMTTPNKLAMLSVRAMPLPEEVTQILEENSDLIRSMEQLASSLNEGENTQTIHRKTQEKILEFKGKLEQHLTGRRWRNIVDQIWSFGPRKCGPNILVNKSEDFQNSVWTGPADKASKEASRYRDLGNSIVSGFQLATLSGPMCEEPLMGVCFVLEKWDLSKFEEQGASDLAKEGQEENGTRSGGNENQELQDGCSEALEKRTSQKGDSPLTDCYGPFSGQLIATMKEACRYALQVKPQRLMAAMYTCEIMATGDVLGRVYAVLSKREGRVLQEEMKEGTDMFIIKAVLPVAESFGFADEIRKRTSGLASPQLVFSHWEIIPSDPFWVPTTEEEYLHFGEKADSENQARKYMNAVRKRKGLYVEEKIVEHAEKQRTLSKNK</sequence>
<evidence type="ECO:0000256" key="12">
    <source>
        <dbReference type="ARBA" id="ARBA00080041"/>
    </source>
</evidence>
<dbReference type="InterPro" id="IPR041095">
    <property type="entry name" value="EFG_II"/>
</dbReference>
<evidence type="ECO:0000256" key="10">
    <source>
        <dbReference type="ARBA" id="ARBA00069559"/>
    </source>
</evidence>
<evidence type="ECO:0000256" key="9">
    <source>
        <dbReference type="ARBA" id="ARBA00054932"/>
    </source>
</evidence>
<dbReference type="SMART" id="SM00838">
    <property type="entry name" value="EFG_C"/>
    <property type="match status" value="1"/>
</dbReference>
<organism evidence="16 17">
    <name type="scientific">Saimiri boliviensis boliviensis</name>
    <name type="common">Bolivian squirrel monkey</name>
    <dbReference type="NCBI Taxonomy" id="39432"/>
    <lineage>
        <taxon>Eukaryota</taxon>
        <taxon>Metazoa</taxon>
        <taxon>Chordata</taxon>
        <taxon>Craniata</taxon>
        <taxon>Vertebrata</taxon>
        <taxon>Euteleostomi</taxon>
        <taxon>Mammalia</taxon>
        <taxon>Eutheria</taxon>
        <taxon>Euarchontoglires</taxon>
        <taxon>Primates</taxon>
        <taxon>Haplorrhini</taxon>
        <taxon>Platyrrhini</taxon>
        <taxon>Cebidae</taxon>
        <taxon>Saimiriinae</taxon>
        <taxon>Saimiri</taxon>
    </lineage>
</organism>
<feature type="region of interest" description="Disordered" evidence="14">
    <location>
        <begin position="379"/>
        <end position="449"/>
    </location>
</feature>
<evidence type="ECO:0000313" key="16">
    <source>
        <dbReference type="Ensembl" id="ENSSBOP00000004275.1"/>
    </source>
</evidence>
<keyword evidence="5" id="KW-0648">Protein biosynthesis</keyword>
<feature type="compositionally biased region" description="Basic and acidic residues" evidence="14">
    <location>
        <begin position="424"/>
        <end position="433"/>
    </location>
</feature>
<dbReference type="InterPro" id="IPR035647">
    <property type="entry name" value="EFG_III/V"/>
</dbReference>
<dbReference type="AlphaFoldDB" id="A0A2K6SA63"/>
<evidence type="ECO:0000256" key="14">
    <source>
        <dbReference type="SAM" id="MobiDB-lite"/>
    </source>
</evidence>
<dbReference type="GO" id="GO:0005829">
    <property type="term" value="C:cytosol"/>
    <property type="evidence" value="ECO:0007669"/>
    <property type="project" value="TreeGrafter"/>
</dbReference>
<dbReference type="Pfam" id="PF25118">
    <property type="entry name" value="EFL1"/>
    <property type="match status" value="1"/>
</dbReference>
<dbReference type="GeneTree" id="ENSGT00550000074806"/>
<evidence type="ECO:0000313" key="17">
    <source>
        <dbReference type="Proteomes" id="UP000233220"/>
    </source>
</evidence>
<dbReference type="Gene3D" id="3.30.230.10">
    <property type="match status" value="1"/>
</dbReference>
<dbReference type="FunFam" id="3.30.70.870:FF:000002">
    <property type="entry name" value="Translation elongation factor 2"/>
    <property type="match status" value="1"/>
</dbReference>
<evidence type="ECO:0000256" key="7">
    <source>
        <dbReference type="ARBA" id="ARBA00023134"/>
    </source>
</evidence>
<dbReference type="CDD" id="cd04096">
    <property type="entry name" value="eEF2_snRNP_like_C"/>
    <property type="match status" value="1"/>
</dbReference>
<dbReference type="InterPro" id="IPR000640">
    <property type="entry name" value="EFG_V-like"/>
</dbReference>
<dbReference type="SUPFAM" id="SSF52540">
    <property type="entry name" value="P-loop containing nucleoside triphosphate hydrolases"/>
    <property type="match status" value="1"/>
</dbReference>
<reference evidence="16" key="1">
    <citation type="submission" date="2025-08" db="UniProtKB">
        <authorList>
            <consortium name="Ensembl"/>
        </authorList>
    </citation>
    <scope>IDENTIFICATION</scope>
</reference>
<evidence type="ECO:0000256" key="8">
    <source>
        <dbReference type="ARBA" id="ARBA00049117"/>
    </source>
</evidence>
<keyword evidence="7" id="KW-0342">GTP-binding</keyword>
<comment type="function">
    <text evidence="9">GTPase involved in the biogenesis of the 60S ribosomal subunit and translational activation of ribosomes. Together with SBDS, triggers the GTP-dependent release of EIF6 from 60S pre-ribosomes in the cytoplasm, thereby activating ribosomes for translation competence by allowing 80S ribosome assembly and facilitating EIF6 recycling to the nucleus, where it is required for 60S rRNA processing and nuclear export.</text>
</comment>
<feature type="domain" description="Tr-type G" evidence="15">
    <location>
        <begin position="1"/>
        <end position="221"/>
    </location>
</feature>
<dbReference type="GO" id="GO:1990904">
    <property type="term" value="C:ribonucleoprotein complex"/>
    <property type="evidence" value="ECO:0007669"/>
    <property type="project" value="TreeGrafter"/>
</dbReference>
<dbReference type="SUPFAM" id="SSF54980">
    <property type="entry name" value="EF-G C-terminal domain-like"/>
    <property type="match status" value="2"/>
</dbReference>
<accession>A0A2K6SA63</accession>
<keyword evidence="1" id="KW-0690">Ribosome biogenesis</keyword>
<evidence type="ECO:0000256" key="5">
    <source>
        <dbReference type="ARBA" id="ARBA00022917"/>
    </source>
</evidence>
<dbReference type="InterPro" id="IPR020568">
    <property type="entry name" value="Ribosomal_Su5_D2-typ_SF"/>
</dbReference>
<dbReference type="Gene3D" id="3.30.70.240">
    <property type="match status" value="1"/>
</dbReference>
<evidence type="ECO:0000256" key="4">
    <source>
        <dbReference type="ARBA" id="ARBA00022801"/>
    </source>
</evidence>
<dbReference type="Pfam" id="PF00679">
    <property type="entry name" value="EFG_C"/>
    <property type="match status" value="1"/>
</dbReference>
<dbReference type="Gene3D" id="3.40.50.300">
    <property type="entry name" value="P-loop containing nucleotide triphosphate hydrolases"/>
    <property type="match status" value="1"/>
</dbReference>
<dbReference type="InterPro" id="IPR009000">
    <property type="entry name" value="Transl_B-barrel_sf"/>
</dbReference>
<dbReference type="InterPro" id="IPR000795">
    <property type="entry name" value="T_Tr_GTP-bd_dom"/>
</dbReference>
<dbReference type="Proteomes" id="UP000233220">
    <property type="component" value="Unplaced"/>
</dbReference>
<evidence type="ECO:0000259" key="15">
    <source>
        <dbReference type="PROSITE" id="PS51722"/>
    </source>
</evidence>
<dbReference type="FunFam" id="3.90.1430.10:FF:000002">
    <property type="entry name" value="Elongation factor like GTPase 1"/>
    <property type="match status" value="1"/>
</dbReference>
<comment type="catalytic activity">
    <reaction evidence="8">
        <text>GTP + H2O = GDP + phosphate + H(+)</text>
        <dbReference type="Rhea" id="RHEA:19669"/>
        <dbReference type="ChEBI" id="CHEBI:15377"/>
        <dbReference type="ChEBI" id="CHEBI:15378"/>
        <dbReference type="ChEBI" id="CHEBI:37565"/>
        <dbReference type="ChEBI" id="CHEBI:43474"/>
        <dbReference type="ChEBI" id="CHEBI:58189"/>
    </reaction>
    <physiologicalReaction direction="left-to-right" evidence="8">
        <dbReference type="Rhea" id="RHEA:19670"/>
    </physiologicalReaction>
</comment>
<dbReference type="PANTHER" id="PTHR42908:SF3">
    <property type="entry name" value="ELONGATION FACTOR-LIKE GTPASE 1"/>
    <property type="match status" value="1"/>
</dbReference>
<dbReference type="InterPro" id="IPR027417">
    <property type="entry name" value="P-loop_NTPase"/>
</dbReference>
<dbReference type="GO" id="GO:0003924">
    <property type="term" value="F:GTPase activity"/>
    <property type="evidence" value="ECO:0007669"/>
    <property type="project" value="InterPro"/>
</dbReference>
<dbReference type="SUPFAM" id="SSF54211">
    <property type="entry name" value="Ribosomal protein S5 domain 2-like"/>
    <property type="match status" value="1"/>
</dbReference>
<protein>
    <recommendedName>
        <fullName evidence="10">Elongation factor-like GTPase 1</fullName>
    </recommendedName>
    <alternativeName>
        <fullName evidence="11">Elongation factor Tu GTP-binding domain-containing protein 1</fullName>
    </alternativeName>
    <alternativeName>
        <fullName evidence="13">Elongation factor-like 1</fullName>
    </alternativeName>
    <alternativeName>
        <fullName evidence="12">Protein FAM42A</fullName>
    </alternativeName>
</protein>
<dbReference type="GO" id="GO:0043022">
    <property type="term" value="F:ribosome binding"/>
    <property type="evidence" value="ECO:0007669"/>
    <property type="project" value="TreeGrafter"/>
</dbReference>
<reference evidence="16" key="2">
    <citation type="submission" date="2025-09" db="UniProtKB">
        <authorList>
            <consortium name="Ensembl"/>
        </authorList>
    </citation>
    <scope>IDENTIFICATION</scope>
</reference>
<dbReference type="FunFam" id="3.30.70.240:FF:000006">
    <property type="entry name" value="Elongation factor like GTPase 1"/>
    <property type="match status" value="1"/>
</dbReference>
<proteinExistence type="predicted"/>
<feature type="compositionally biased region" description="Basic and acidic residues" evidence="14">
    <location>
        <begin position="387"/>
        <end position="401"/>
    </location>
</feature>
<evidence type="ECO:0000256" key="3">
    <source>
        <dbReference type="ARBA" id="ARBA00022768"/>
    </source>
</evidence>
<dbReference type="GO" id="GO:0005525">
    <property type="term" value="F:GTP binding"/>
    <property type="evidence" value="ECO:0007669"/>
    <property type="project" value="UniProtKB-KW"/>
</dbReference>
<dbReference type="GO" id="GO:0042256">
    <property type="term" value="P:cytosolic ribosome assembly"/>
    <property type="evidence" value="ECO:0007669"/>
    <property type="project" value="TreeGrafter"/>
</dbReference>
<dbReference type="CDD" id="cd01681">
    <property type="entry name" value="aeEF2_snRNP_like_IV"/>
    <property type="match status" value="1"/>
</dbReference>
<feature type="compositionally biased region" description="Polar residues" evidence="14">
    <location>
        <begin position="145"/>
        <end position="154"/>
    </location>
</feature>
<dbReference type="FunFam" id="3.30.230.10:FF:000044">
    <property type="entry name" value="elongation factor-like GTPase 1 isoform X1"/>
    <property type="match status" value="1"/>
</dbReference>
<dbReference type="InterPro" id="IPR056752">
    <property type="entry name" value="EFL1"/>
</dbReference>
<keyword evidence="4" id="KW-0378">Hydrolase</keyword>
<dbReference type="PANTHER" id="PTHR42908">
    <property type="entry name" value="TRANSLATION ELONGATION FACTOR-RELATED"/>
    <property type="match status" value="1"/>
</dbReference>
<dbReference type="InterPro" id="IPR014721">
    <property type="entry name" value="Ribsml_uS5_D2-typ_fold_subgr"/>
</dbReference>
<dbReference type="CDD" id="cd16268">
    <property type="entry name" value="EF2_II"/>
    <property type="match status" value="1"/>
</dbReference>
<feature type="region of interest" description="Disordered" evidence="14">
    <location>
        <begin position="140"/>
        <end position="160"/>
    </location>
</feature>
<keyword evidence="6" id="KW-0007">Acetylation</keyword>
<evidence type="ECO:0000256" key="1">
    <source>
        <dbReference type="ARBA" id="ARBA00022517"/>
    </source>
</evidence>
<feature type="compositionally biased region" description="Basic and acidic residues" evidence="14">
    <location>
        <begin position="856"/>
        <end position="868"/>
    </location>
</feature>
<gene>
    <name evidence="16" type="primary">EFL1</name>
</gene>
<feature type="region of interest" description="Disordered" evidence="14">
    <location>
        <begin position="856"/>
        <end position="898"/>
    </location>
</feature>
<keyword evidence="2" id="KW-0547">Nucleotide-binding</keyword>
<keyword evidence="17" id="KW-1185">Reference proteome</keyword>
<evidence type="ECO:0000256" key="2">
    <source>
        <dbReference type="ARBA" id="ARBA00022741"/>
    </source>
</evidence>
<dbReference type="Gene3D" id="3.90.1430.10">
    <property type="entry name" value="Yeast translation eEF2 (G' domain)"/>
    <property type="match status" value="1"/>
</dbReference>
<evidence type="ECO:0000256" key="11">
    <source>
        <dbReference type="ARBA" id="ARBA00077934"/>
    </source>
</evidence>
<dbReference type="Ensembl" id="ENSSBOT00000020573.1">
    <property type="protein sequence ID" value="ENSSBOP00000004275.1"/>
    <property type="gene ID" value="ENSSBOG00000018280.1"/>
</dbReference>
<dbReference type="GO" id="GO:0003746">
    <property type="term" value="F:translation elongation factor activity"/>
    <property type="evidence" value="ECO:0007669"/>
    <property type="project" value="UniProtKB-KW"/>
</dbReference>